<dbReference type="InterPro" id="IPR035965">
    <property type="entry name" value="PAS-like_dom_sf"/>
</dbReference>
<dbReference type="NCBIfam" id="TIGR00229">
    <property type="entry name" value="sensory_box"/>
    <property type="match status" value="1"/>
</dbReference>
<feature type="domain" description="PAS" evidence="1">
    <location>
        <begin position="155"/>
        <end position="227"/>
    </location>
</feature>
<accession>A0A8J7J7G0</accession>
<keyword evidence="3" id="KW-1185">Reference proteome</keyword>
<organism evidence="2 3">
    <name type="scientific">Sedimentitalea arenosa</name>
    <dbReference type="NCBI Taxonomy" id="2798803"/>
    <lineage>
        <taxon>Bacteria</taxon>
        <taxon>Pseudomonadati</taxon>
        <taxon>Pseudomonadota</taxon>
        <taxon>Alphaproteobacteria</taxon>
        <taxon>Rhodobacterales</taxon>
        <taxon>Paracoccaceae</taxon>
        <taxon>Sedimentitalea</taxon>
    </lineage>
</organism>
<dbReference type="SMART" id="SM00091">
    <property type="entry name" value="PAS"/>
    <property type="match status" value="3"/>
</dbReference>
<dbReference type="InterPro" id="IPR002197">
    <property type="entry name" value="HTH_Fis"/>
</dbReference>
<dbReference type="Gene3D" id="3.30.450.20">
    <property type="entry name" value="PAS domain"/>
    <property type="match status" value="3"/>
</dbReference>
<dbReference type="RefSeq" id="WP_199022853.1">
    <property type="nucleotide sequence ID" value="NZ_JAELVR010000001.1"/>
</dbReference>
<dbReference type="InterPro" id="IPR000014">
    <property type="entry name" value="PAS"/>
</dbReference>
<dbReference type="SUPFAM" id="SSF55785">
    <property type="entry name" value="PYP-like sensor domain (PAS domain)"/>
    <property type="match status" value="2"/>
</dbReference>
<dbReference type="Pfam" id="PF02954">
    <property type="entry name" value="HTH_8"/>
    <property type="match status" value="1"/>
</dbReference>
<dbReference type="InterPro" id="IPR009057">
    <property type="entry name" value="Homeodomain-like_sf"/>
</dbReference>
<gene>
    <name evidence="2" type="primary">ppsR</name>
    <name evidence="2" type="ORF">JF290_01030</name>
</gene>
<evidence type="ECO:0000313" key="2">
    <source>
        <dbReference type="EMBL" id="MBJ6370094.1"/>
    </source>
</evidence>
<comment type="caution">
    <text evidence="2">The sequence shown here is derived from an EMBL/GenBank/DDBJ whole genome shotgun (WGS) entry which is preliminary data.</text>
</comment>
<sequence length="473" mass="52724">MNSKDRHTLAARSIPVIEPEYLPSVLSTASDLALVITEDGRTTSVMANEKTGGYGNLDHWHGRPLFQFLTQECQGKLQSILDRFAAGEPGPITAELNHRDNATWQFPIRYVIHRVGREGALLMLGRDLQQVAETQQQLVQAQVALERGYEERREFDARYRMLMAATRDAFVLVSVSDGRIRDLNAAAANVLGSGMDELEGAAFAQEFKDRRRTEFVESLLNVAMSETNSDLPVVTRSTRRAISVSPMLFRAAGERYLFCRLDPDDAEHPMDDRLSMTLNAMFRDGKDAIVFTDPKGVIEAANEAFVDMIDFGNISDVKGRSISDYLARGQIDTTVLLENAMRSGHMRVYSTRLKNELGGWTAVEISVSYLNIKSRPSVAFLVRDASRVEAMRTTLNPQSEEAVHHNVAELVGSAKLKDIVAETNDVIEKMCIETAIELTQNNRAAAAEMLGLSRQSLYVKLRKYGLQDRDGDS</sequence>
<dbReference type="InterPro" id="IPR011785">
    <property type="entry name" value="Tscrpt_reg_PpsR-CrtJ"/>
</dbReference>
<protein>
    <submittedName>
        <fullName evidence="2">Transcriptional regulator PpsR</fullName>
    </submittedName>
</protein>
<dbReference type="SUPFAM" id="SSF46689">
    <property type="entry name" value="Homeodomain-like"/>
    <property type="match status" value="1"/>
</dbReference>
<dbReference type="EMBL" id="JAELVR010000001">
    <property type="protein sequence ID" value="MBJ6370094.1"/>
    <property type="molecule type" value="Genomic_DNA"/>
</dbReference>
<dbReference type="Gene3D" id="1.10.10.60">
    <property type="entry name" value="Homeodomain-like"/>
    <property type="match status" value="1"/>
</dbReference>
<name>A0A8J7J7G0_9RHOB</name>
<proteinExistence type="predicted"/>
<reference evidence="2" key="1">
    <citation type="submission" date="2020-12" db="EMBL/GenBank/DDBJ databases">
        <title>Sedimentitalea sp. nov., isolated from sand in Incheon.</title>
        <authorList>
            <person name="Kim W."/>
        </authorList>
    </citation>
    <scope>NUCLEOTIDE SEQUENCE</scope>
    <source>
        <strain evidence="2">CAU 1593</strain>
    </source>
</reference>
<evidence type="ECO:0000313" key="3">
    <source>
        <dbReference type="Proteomes" id="UP000619079"/>
    </source>
</evidence>
<dbReference type="AlphaFoldDB" id="A0A8J7J7G0"/>
<dbReference type="NCBIfam" id="TIGR02040">
    <property type="entry name" value="PpsR-CrtJ"/>
    <property type="match status" value="1"/>
</dbReference>
<dbReference type="PRINTS" id="PR01590">
    <property type="entry name" value="HTHFIS"/>
</dbReference>
<dbReference type="GO" id="GO:0043565">
    <property type="term" value="F:sequence-specific DNA binding"/>
    <property type="evidence" value="ECO:0007669"/>
    <property type="project" value="InterPro"/>
</dbReference>
<evidence type="ECO:0000259" key="1">
    <source>
        <dbReference type="PROSITE" id="PS50112"/>
    </source>
</evidence>
<dbReference type="PROSITE" id="PS50112">
    <property type="entry name" value="PAS"/>
    <property type="match status" value="1"/>
</dbReference>
<dbReference type="Pfam" id="PF13426">
    <property type="entry name" value="PAS_9"/>
    <property type="match status" value="1"/>
</dbReference>
<dbReference type="Pfam" id="PF13188">
    <property type="entry name" value="PAS_8"/>
    <property type="match status" value="1"/>
</dbReference>
<dbReference type="Proteomes" id="UP000619079">
    <property type="component" value="Unassembled WGS sequence"/>
</dbReference>